<proteinExistence type="predicted"/>
<reference evidence="1 2" key="1">
    <citation type="submission" date="2019-06" db="EMBL/GenBank/DDBJ databases">
        <title>A chromosomal-level reference genome of Carpinus fangiana (Coryloideae, Betulaceae).</title>
        <authorList>
            <person name="Yang X."/>
            <person name="Wang Z."/>
            <person name="Zhang L."/>
            <person name="Hao G."/>
            <person name="Liu J."/>
            <person name="Yang Y."/>
        </authorList>
    </citation>
    <scope>NUCLEOTIDE SEQUENCE [LARGE SCALE GENOMIC DNA]</scope>
    <source>
        <strain evidence="1">Cfa_2016G</strain>
        <tissue evidence="1">Leaf</tissue>
    </source>
</reference>
<dbReference type="EMBL" id="CM017325">
    <property type="protein sequence ID" value="KAE8056715.1"/>
    <property type="molecule type" value="Genomic_DNA"/>
</dbReference>
<gene>
    <name evidence="1" type="ORF">FH972_013461</name>
</gene>
<dbReference type="AlphaFoldDB" id="A0A5N6R9B8"/>
<keyword evidence="2" id="KW-1185">Reference proteome</keyword>
<evidence type="ECO:0000313" key="2">
    <source>
        <dbReference type="Proteomes" id="UP000327013"/>
    </source>
</evidence>
<sequence>MYPPFIASVGSILLLGVNRRVKQDVQEKPICERSGSFSAAIVKRLSSLKENNNADASKTTMKSAGMTEFDLSGMKVIVKFKSNVELKGRINFFSKSNCRD</sequence>
<dbReference type="OrthoDB" id="418495at2759"/>
<evidence type="ECO:0000313" key="1">
    <source>
        <dbReference type="EMBL" id="KAE8056715.1"/>
    </source>
</evidence>
<organism evidence="1 2">
    <name type="scientific">Carpinus fangiana</name>
    <dbReference type="NCBI Taxonomy" id="176857"/>
    <lineage>
        <taxon>Eukaryota</taxon>
        <taxon>Viridiplantae</taxon>
        <taxon>Streptophyta</taxon>
        <taxon>Embryophyta</taxon>
        <taxon>Tracheophyta</taxon>
        <taxon>Spermatophyta</taxon>
        <taxon>Magnoliopsida</taxon>
        <taxon>eudicotyledons</taxon>
        <taxon>Gunneridae</taxon>
        <taxon>Pentapetalae</taxon>
        <taxon>rosids</taxon>
        <taxon>fabids</taxon>
        <taxon>Fagales</taxon>
        <taxon>Betulaceae</taxon>
        <taxon>Carpinus</taxon>
    </lineage>
</organism>
<protein>
    <submittedName>
        <fullName evidence="1">Uncharacterized protein</fullName>
    </submittedName>
</protein>
<accession>A0A5N6R9B8</accession>
<name>A0A5N6R9B8_9ROSI</name>
<dbReference type="Proteomes" id="UP000327013">
    <property type="component" value="Chromosome 5"/>
</dbReference>